<dbReference type="PATRIC" id="fig|36816.3.peg.3702"/>
<keyword evidence="2 8" id="KW-0812">Transmembrane</keyword>
<feature type="transmembrane region" description="Helical" evidence="8">
    <location>
        <begin position="225"/>
        <end position="245"/>
    </location>
</feature>
<dbReference type="Gene3D" id="1.20.1560.10">
    <property type="entry name" value="ABC transporter type 1, transmembrane domain"/>
    <property type="match status" value="1"/>
</dbReference>
<dbReference type="PROSITE" id="PS50893">
    <property type="entry name" value="ABC_TRANSPORTER_2"/>
    <property type="match status" value="1"/>
</dbReference>
<keyword evidence="6 8" id="KW-0472">Membrane</keyword>
<dbReference type="GO" id="GO:0005886">
    <property type="term" value="C:plasma membrane"/>
    <property type="evidence" value="ECO:0007669"/>
    <property type="project" value="UniProtKB-SubCell"/>
</dbReference>
<evidence type="ECO:0000256" key="5">
    <source>
        <dbReference type="ARBA" id="ARBA00022989"/>
    </source>
</evidence>
<keyword evidence="3" id="KW-0547">Nucleotide-binding</keyword>
<accession>A0A0M8QPU9</accession>
<keyword evidence="11" id="KW-1185">Reference proteome</keyword>
<dbReference type="GO" id="GO:0015421">
    <property type="term" value="F:ABC-type oligopeptide transporter activity"/>
    <property type="evidence" value="ECO:0007669"/>
    <property type="project" value="TreeGrafter"/>
</dbReference>
<keyword evidence="4" id="KW-0067">ATP-binding</keyword>
<dbReference type="PANTHER" id="PTHR43394:SF1">
    <property type="entry name" value="ATP-BINDING CASSETTE SUB-FAMILY B MEMBER 10, MITOCHONDRIAL"/>
    <property type="match status" value="1"/>
</dbReference>
<feature type="domain" description="ABC transporter" evidence="9">
    <location>
        <begin position="401"/>
        <end position="640"/>
    </location>
</feature>
<evidence type="ECO:0000313" key="10">
    <source>
        <dbReference type="EMBL" id="KOT38020.1"/>
    </source>
</evidence>
<dbReference type="InterPro" id="IPR039421">
    <property type="entry name" value="Type_1_exporter"/>
</dbReference>
<dbReference type="GO" id="GO:0016887">
    <property type="term" value="F:ATP hydrolysis activity"/>
    <property type="evidence" value="ECO:0007669"/>
    <property type="project" value="InterPro"/>
</dbReference>
<dbReference type="InterPro" id="IPR027417">
    <property type="entry name" value="P-loop_NTPase"/>
</dbReference>
<dbReference type="SUPFAM" id="SSF52540">
    <property type="entry name" value="P-loop containing nucleoside triphosphate hydrolases"/>
    <property type="match status" value="1"/>
</dbReference>
<name>A0A0M8QPU9_9ACTN</name>
<dbReference type="CDD" id="cd03228">
    <property type="entry name" value="ABCC_MRP_Like"/>
    <property type="match status" value="1"/>
</dbReference>
<comment type="caution">
    <text evidence="10">The sequence shown here is derived from an EMBL/GenBank/DDBJ whole genome shotgun (WGS) entry which is preliminary data.</text>
</comment>
<reference evidence="10 11" key="1">
    <citation type="submission" date="2015-07" db="EMBL/GenBank/DDBJ databases">
        <authorList>
            <person name="Noorani M."/>
        </authorList>
    </citation>
    <scope>NUCLEOTIDE SEQUENCE [LARGE SCALE GENOMIC DNA]</scope>
    <source>
        <strain evidence="10 11">NRRL B-24567</strain>
    </source>
</reference>
<dbReference type="SMART" id="SM00382">
    <property type="entry name" value="AAA"/>
    <property type="match status" value="1"/>
</dbReference>
<dbReference type="AlphaFoldDB" id="A0A0M8QPU9"/>
<feature type="region of interest" description="Disordered" evidence="7">
    <location>
        <begin position="1"/>
        <end position="41"/>
    </location>
</feature>
<organism evidence="10 11">
    <name type="scientific">Streptomyces caelestis</name>
    <dbReference type="NCBI Taxonomy" id="36816"/>
    <lineage>
        <taxon>Bacteria</taxon>
        <taxon>Bacillati</taxon>
        <taxon>Actinomycetota</taxon>
        <taxon>Actinomycetes</taxon>
        <taxon>Kitasatosporales</taxon>
        <taxon>Streptomycetaceae</taxon>
        <taxon>Streptomyces</taxon>
    </lineage>
</organism>
<dbReference type="InterPro" id="IPR003439">
    <property type="entry name" value="ABC_transporter-like_ATP-bd"/>
</dbReference>
<dbReference type="GO" id="GO:0005524">
    <property type="term" value="F:ATP binding"/>
    <property type="evidence" value="ECO:0007669"/>
    <property type="project" value="UniProtKB-KW"/>
</dbReference>
<sequence>MPNRPGTAPTSRRDQVTVTAASTKTPDTPPPPPPATISFEGKFGKNPLEGAGFGAMCRRLPSVLAHTARKAWAVDRAGSVLLLVCQVLTGVAAAVVLASTARAMTHVLGGGTVSERLHGAVPALIMVTLAAGAGRVCSLLSSYADGRITPLLTTEADVALVSAVLRVESSAYGRDGFADQQEAAEIGVTRTRLMVQDAQRFMSALIRMIAAGGVVTALHPLMLPVLLLAVLPAGVGAVLSARVDYRTHFLNLGDRNVRAMMRSWATHSRFGDEIRANGMTGYQIYWYQALSDRIDRRTLEAAPQMLRIQSSTSALGGFFLMCTWATLAGLAVTGRIALPVAATAVVAVQTALAALSQVVINGAALFHTSLYLADMRAFLDLARERAPKRGELTIPERIDEIRIEEAVYHYPGKEDPAVAGVSLTLRRGEILAVVGANGSGKSTLTRLITGIVLADKGRVLWDGVDLADADPDCVWSRTSLVPQNFACWPLRARENITLGQPRTQDDEPVWDAVDAVGMREEIERLPRRLDTLLARELFGGAELSGGQWQRLVCGRALYRQTPLMILDEPTSQMDARGEHAIFTQIKRLAPRCVTIVVTHQLENTRLADRILVMDKGRVVEQGTYDDLVGAGGQFADLVALAKDR</sequence>
<evidence type="ECO:0000256" key="1">
    <source>
        <dbReference type="ARBA" id="ARBA00004651"/>
    </source>
</evidence>
<protein>
    <submittedName>
        <fullName evidence="10">ABC transporter</fullName>
    </submittedName>
</protein>
<feature type="transmembrane region" description="Helical" evidence="8">
    <location>
        <begin position="79"/>
        <end position="99"/>
    </location>
</feature>
<proteinExistence type="predicted"/>
<feature type="transmembrane region" description="Helical" evidence="8">
    <location>
        <begin position="201"/>
        <end position="219"/>
    </location>
</feature>
<evidence type="ECO:0000256" key="2">
    <source>
        <dbReference type="ARBA" id="ARBA00022692"/>
    </source>
</evidence>
<evidence type="ECO:0000256" key="8">
    <source>
        <dbReference type="SAM" id="Phobius"/>
    </source>
</evidence>
<dbReference type="InterPro" id="IPR003593">
    <property type="entry name" value="AAA+_ATPase"/>
</dbReference>
<evidence type="ECO:0000313" key="11">
    <source>
        <dbReference type="Proteomes" id="UP000037773"/>
    </source>
</evidence>
<feature type="transmembrane region" description="Helical" evidence="8">
    <location>
        <begin position="119"/>
        <end position="140"/>
    </location>
</feature>
<evidence type="ECO:0000256" key="4">
    <source>
        <dbReference type="ARBA" id="ARBA00022840"/>
    </source>
</evidence>
<dbReference type="Pfam" id="PF00005">
    <property type="entry name" value="ABC_tran"/>
    <property type="match status" value="1"/>
</dbReference>
<dbReference type="SUPFAM" id="SSF90123">
    <property type="entry name" value="ABC transporter transmembrane region"/>
    <property type="match status" value="1"/>
</dbReference>
<evidence type="ECO:0000259" key="9">
    <source>
        <dbReference type="PROSITE" id="PS50893"/>
    </source>
</evidence>
<gene>
    <name evidence="10" type="ORF">ADK41_17075</name>
</gene>
<evidence type="ECO:0000256" key="6">
    <source>
        <dbReference type="ARBA" id="ARBA00023136"/>
    </source>
</evidence>
<feature type="transmembrane region" description="Helical" evidence="8">
    <location>
        <begin position="344"/>
        <end position="366"/>
    </location>
</feature>
<feature type="transmembrane region" description="Helical" evidence="8">
    <location>
        <begin position="314"/>
        <end position="338"/>
    </location>
</feature>
<dbReference type="Gene3D" id="3.40.50.300">
    <property type="entry name" value="P-loop containing nucleotide triphosphate hydrolases"/>
    <property type="match status" value="1"/>
</dbReference>
<dbReference type="PANTHER" id="PTHR43394">
    <property type="entry name" value="ATP-DEPENDENT PERMEASE MDL1, MITOCHONDRIAL"/>
    <property type="match status" value="1"/>
</dbReference>
<keyword evidence="5 8" id="KW-1133">Transmembrane helix</keyword>
<dbReference type="Proteomes" id="UP000037773">
    <property type="component" value="Unassembled WGS sequence"/>
</dbReference>
<evidence type="ECO:0000256" key="3">
    <source>
        <dbReference type="ARBA" id="ARBA00022741"/>
    </source>
</evidence>
<dbReference type="EMBL" id="LGCN01000194">
    <property type="protein sequence ID" value="KOT38020.1"/>
    <property type="molecule type" value="Genomic_DNA"/>
</dbReference>
<dbReference type="InterPro" id="IPR036640">
    <property type="entry name" value="ABC1_TM_sf"/>
</dbReference>
<evidence type="ECO:0000256" key="7">
    <source>
        <dbReference type="SAM" id="MobiDB-lite"/>
    </source>
</evidence>
<comment type="subcellular location">
    <subcellularLocation>
        <location evidence="1">Cell membrane</location>
        <topology evidence="1">Multi-pass membrane protein</topology>
    </subcellularLocation>
</comment>